<comment type="caution">
    <text evidence="8">The sequence shown here is derived from an EMBL/GenBank/DDBJ whole genome shotgun (WGS) entry which is preliminary data.</text>
</comment>
<dbReference type="Proteomes" id="UP001596111">
    <property type="component" value="Unassembled WGS sequence"/>
</dbReference>
<keyword evidence="5" id="KW-0862">Zinc</keyword>
<evidence type="ECO:0000256" key="3">
    <source>
        <dbReference type="ARBA" id="ARBA00013190"/>
    </source>
</evidence>
<dbReference type="EC" id="1.1.1.1" evidence="3"/>
<dbReference type="PANTHER" id="PTHR42940:SF8">
    <property type="entry name" value="VACUOLAR PROTEIN SORTING-ASSOCIATED PROTEIN 11"/>
    <property type="match status" value="1"/>
</dbReference>
<evidence type="ECO:0000256" key="5">
    <source>
        <dbReference type="ARBA" id="ARBA00022833"/>
    </source>
</evidence>
<comment type="similarity">
    <text evidence="2">Belongs to the zinc-containing alcohol dehydrogenase family.</text>
</comment>
<comment type="cofactor">
    <cofactor evidence="1">
        <name>Zn(2+)</name>
        <dbReference type="ChEBI" id="CHEBI:29105"/>
    </cofactor>
</comment>
<evidence type="ECO:0000256" key="1">
    <source>
        <dbReference type="ARBA" id="ARBA00001947"/>
    </source>
</evidence>
<evidence type="ECO:0000313" key="9">
    <source>
        <dbReference type="Proteomes" id="UP001596111"/>
    </source>
</evidence>
<protein>
    <recommendedName>
        <fullName evidence="3">alcohol dehydrogenase</fullName>
        <ecNumber evidence="3">1.1.1.1</ecNumber>
    </recommendedName>
</protein>
<dbReference type="InterPro" id="IPR002328">
    <property type="entry name" value="ADH_Zn_CS"/>
</dbReference>
<reference evidence="9" key="1">
    <citation type="journal article" date="2019" name="Int. J. Syst. Evol. Microbiol.">
        <title>The Global Catalogue of Microorganisms (GCM) 10K type strain sequencing project: providing services to taxonomists for standard genome sequencing and annotation.</title>
        <authorList>
            <consortium name="The Broad Institute Genomics Platform"/>
            <consortium name="The Broad Institute Genome Sequencing Center for Infectious Disease"/>
            <person name="Wu L."/>
            <person name="Ma J."/>
        </authorList>
    </citation>
    <scope>NUCLEOTIDE SEQUENCE [LARGE SCALE GENOMIC DNA]</scope>
    <source>
        <strain evidence="9">CGMCC 1.13587</strain>
    </source>
</reference>
<organism evidence="8 9">
    <name type="scientific">Rhodanobacter terrae</name>
    <dbReference type="NCBI Taxonomy" id="418647"/>
    <lineage>
        <taxon>Bacteria</taxon>
        <taxon>Pseudomonadati</taxon>
        <taxon>Pseudomonadota</taxon>
        <taxon>Gammaproteobacteria</taxon>
        <taxon>Lysobacterales</taxon>
        <taxon>Rhodanobacteraceae</taxon>
        <taxon>Rhodanobacter</taxon>
    </lineage>
</organism>
<evidence type="ECO:0000256" key="2">
    <source>
        <dbReference type="ARBA" id="ARBA00008072"/>
    </source>
</evidence>
<dbReference type="InterPro" id="IPR013154">
    <property type="entry name" value="ADH-like_N"/>
</dbReference>
<dbReference type="InterPro" id="IPR020843">
    <property type="entry name" value="ER"/>
</dbReference>
<dbReference type="CDD" id="cd08298">
    <property type="entry name" value="CAD2"/>
    <property type="match status" value="1"/>
</dbReference>
<dbReference type="InterPro" id="IPR014187">
    <property type="entry name" value="ADH_Zn_typ-2"/>
</dbReference>
<dbReference type="Gene3D" id="3.40.50.720">
    <property type="entry name" value="NAD(P)-binding Rossmann-like Domain"/>
    <property type="match status" value="1"/>
</dbReference>
<keyword evidence="4" id="KW-0479">Metal-binding</keyword>
<evidence type="ECO:0000313" key="8">
    <source>
        <dbReference type="EMBL" id="MFC5581115.1"/>
    </source>
</evidence>
<sequence length="356" mass="38494">MARAGVLSHVNPARRRLRDDAIVRNEDVTMRAMVLNKIGEPLTLQTLPDPLPRDGEVRLRVEACGVCRTDLHVVDGELPDIVTPLIPGHECVGMVEALGAGVAGLKLGQRVGVPWLGGSCHHCEYCREGRENLCDTPEFTGYTRPGGFASHIVARADYCVPLRDDADPVATAPLLCAGLIGWRCLAKTGRAKSIGLYGFGAAAHIVTQIACRQQRRIYAFTRAGDIAAQTFARSLGAEWAGSSGEPPPEPLDAAILFAPVGDLVPQALRAVRKGGRVVCGGIHMSDIPSFPYRWLWEEREVVSVANLTRADAHDFFAAPERNDIKTTTRIYPLERANQALDDLRAGHFSGAAVLEP</sequence>
<dbReference type="SUPFAM" id="SSF51735">
    <property type="entry name" value="NAD(P)-binding Rossmann-fold domains"/>
    <property type="match status" value="1"/>
</dbReference>
<accession>A0ABW0SWN0</accession>
<dbReference type="SMART" id="SM00829">
    <property type="entry name" value="PKS_ER"/>
    <property type="match status" value="1"/>
</dbReference>
<feature type="domain" description="Enoyl reductase (ER)" evidence="7">
    <location>
        <begin position="39"/>
        <end position="354"/>
    </location>
</feature>
<dbReference type="RefSeq" id="WP_377326235.1">
    <property type="nucleotide sequence ID" value="NZ_JBHSNG010000006.1"/>
</dbReference>
<dbReference type="SUPFAM" id="SSF50129">
    <property type="entry name" value="GroES-like"/>
    <property type="match status" value="1"/>
</dbReference>
<evidence type="ECO:0000259" key="7">
    <source>
        <dbReference type="SMART" id="SM00829"/>
    </source>
</evidence>
<dbReference type="EMBL" id="JBHSNG010000006">
    <property type="protein sequence ID" value="MFC5581115.1"/>
    <property type="molecule type" value="Genomic_DNA"/>
</dbReference>
<gene>
    <name evidence="8" type="ORF">ACFPPB_08335</name>
</gene>
<dbReference type="Gene3D" id="3.90.180.10">
    <property type="entry name" value="Medium-chain alcohol dehydrogenases, catalytic domain"/>
    <property type="match status" value="1"/>
</dbReference>
<dbReference type="NCBIfam" id="TIGR02822">
    <property type="entry name" value="adh_fam_2"/>
    <property type="match status" value="1"/>
</dbReference>
<dbReference type="InterPro" id="IPR011032">
    <property type="entry name" value="GroES-like_sf"/>
</dbReference>
<proteinExistence type="inferred from homology"/>
<evidence type="ECO:0000256" key="4">
    <source>
        <dbReference type="ARBA" id="ARBA00022723"/>
    </source>
</evidence>
<dbReference type="PROSITE" id="PS00059">
    <property type="entry name" value="ADH_ZINC"/>
    <property type="match status" value="1"/>
</dbReference>
<keyword evidence="9" id="KW-1185">Reference proteome</keyword>
<dbReference type="InterPro" id="IPR036291">
    <property type="entry name" value="NAD(P)-bd_dom_sf"/>
</dbReference>
<name>A0ABW0SWN0_9GAMM</name>
<evidence type="ECO:0000256" key="6">
    <source>
        <dbReference type="ARBA" id="ARBA00023002"/>
    </source>
</evidence>
<keyword evidence="6" id="KW-0560">Oxidoreductase</keyword>
<dbReference type="Pfam" id="PF08240">
    <property type="entry name" value="ADH_N"/>
    <property type="match status" value="1"/>
</dbReference>
<dbReference type="PANTHER" id="PTHR42940">
    <property type="entry name" value="ALCOHOL DEHYDROGENASE 1-RELATED"/>
    <property type="match status" value="1"/>
</dbReference>